<dbReference type="EMBL" id="SJPM01000022">
    <property type="protein sequence ID" value="TWT88049.1"/>
    <property type="molecule type" value="Genomic_DNA"/>
</dbReference>
<comment type="caution">
    <text evidence="1">The sequence shown here is derived from an EMBL/GenBank/DDBJ whole genome shotgun (WGS) entry which is preliminary data.</text>
</comment>
<proteinExistence type="predicted"/>
<dbReference type="Proteomes" id="UP000316213">
    <property type="component" value="Unassembled WGS sequence"/>
</dbReference>
<protein>
    <submittedName>
        <fullName evidence="1">Uncharacterized protein</fullName>
    </submittedName>
</protein>
<dbReference type="OrthoDB" id="255505at2"/>
<name>A0A5C5ZKX9_9BACT</name>
<dbReference type="RefSeq" id="WP_146582159.1">
    <property type="nucleotide sequence ID" value="NZ_SJPM01000022.1"/>
</dbReference>
<gene>
    <name evidence="1" type="ORF">Pla100_57800</name>
</gene>
<evidence type="ECO:0000313" key="1">
    <source>
        <dbReference type="EMBL" id="TWT88049.1"/>
    </source>
</evidence>
<sequence>MSRLGSSQRLGFLSLDDLRRLQQTFEKRVARRDSANIRSVGFSPVQSIANESIGIRARFDVHRKLKRVEPSKRIEPIETVRLLNQRTRNFRQFDIATQVRPAGEIVATGVSISTVNDRATTALVVRWTTVRPIPPRPDRSQPDDPRWRWGLLTVSHLFVGRGANESRERAQVRRVAVCGDGPQTIQSHVVARGRIPGGPDVAVTETGWDRLWLSGFVREIGSPPLVVVTGADLSRWVASGTTGQFVGDAVSHDWSWQAFYPAFSIDGLGRLQHVVSYETPNDSTSPDAPFGPGSSGGVITAEGLLIGLQIAAMKPRFQVGYAQTFDVSLAWLQTRLRASAFDVVAVVR</sequence>
<organism evidence="1 2">
    <name type="scientific">Neorhodopirellula pilleata</name>
    <dbReference type="NCBI Taxonomy" id="2714738"/>
    <lineage>
        <taxon>Bacteria</taxon>
        <taxon>Pseudomonadati</taxon>
        <taxon>Planctomycetota</taxon>
        <taxon>Planctomycetia</taxon>
        <taxon>Pirellulales</taxon>
        <taxon>Pirellulaceae</taxon>
        <taxon>Neorhodopirellula</taxon>
    </lineage>
</organism>
<keyword evidence="2" id="KW-1185">Reference proteome</keyword>
<dbReference type="AlphaFoldDB" id="A0A5C5ZKX9"/>
<evidence type="ECO:0000313" key="2">
    <source>
        <dbReference type="Proteomes" id="UP000316213"/>
    </source>
</evidence>
<reference evidence="1 2" key="1">
    <citation type="submission" date="2019-02" db="EMBL/GenBank/DDBJ databases">
        <title>Deep-cultivation of Planctomycetes and their phenomic and genomic characterization uncovers novel biology.</title>
        <authorList>
            <person name="Wiegand S."/>
            <person name="Jogler M."/>
            <person name="Boedeker C."/>
            <person name="Pinto D."/>
            <person name="Vollmers J."/>
            <person name="Rivas-Marin E."/>
            <person name="Kohn T."/>
            <person name="Peeters S.H."/>
            <person name="Heuer A."/>
            <person name="Rast P."/>
            <person name="Oberbeckmann S."/>
            <person name="Bunk B."/>
            <person name="Jeske O."/>
            <person name="Meyerdierks A."/>
            <person name="Storesund J.E."/>
            <person name="Kallscheuer N."/>
            <person name="Luecker S."/>
            <person name="Lage O.M."/>
            <person name="Pohl T."/>
            <person name="Merkel B.J."/>
            <person name="Hornburger P."/>
            <person name="Mueller R.-W."/>
            <person name="Bruemmer F."/>
            <person name="Labrenz M."/>
            <person name="Spormann A.M."/>
            <person name="Op Den Camp H."/>
            <person name="Overmann J."/>
            <person name="Amann R."/>
            <person name="Jetten M.S.M."/>
            <person name="Mascher T."/>
            <person name="Medema M.H."/>
            <person name="Devos D.P."/>
            <person name="Kaster A.-K."/>
            <person name="Ovreas L."/>
            <person name="Rohde M."/>
            <person name="Galperin M.Y."/>
            <person name="Jogler C."/>
        </authorList>
    </citation>
    <scope>NUCLEOTIDE SEQUENCE [LARGE SCALE GENOMIC DNA]</scope>
    <source>
        <strain evidence="1 2">Pla100</strain>
    </source>
</reference>
<accession>A0A5C5ZKX9</accession>